<dbReference type="InterPro" id="IPR023214">
    <property type="entry name" value="HAD_sf"/>
</dbReference>
<keyword evidence="2" id="KW-1185">Reference proteome</keyword>
<dbReference type="InterPro" id="IPR036412">
    <property type="entry name" value="HAD-like_sf"/>
</dbReference>
<proteinExistence type="predicted"/>
<dbReference type="Pfam" id="PF00702">
    <property type="entry name" value="Hydrolase"/>
    <property type="match status" value="1"/>
</dbReference>
<reference evidence="1" key="1">
    <citation type="submission" date="2020-09" db="EMBL/GenBank/DDBJ databases">
        <title>Genome-Enabled Discovery of Anthraquinone Biosynthesis in Senna tora.</title>
        <authorList>
            <person name="Kang S.-H."/>
            <person name="Pandey R.P."/>
            <person name="Lee C.-M."/>
            <person name="Sim J.-S."/>
            <person name="Jeong J.-T."/>
            <person name="Choi B.-S."/>
            <person name="Jung M."/>
            <person name="Ginzburg D."/>
            <person name="Zhao K."/>
            <person name="Won S.Y."/>
            <person name="Oh T.-J."/>
            <person name="Yu Y."/>
            <person name="Kim N.-H."/>
            <person name="Lee O.R."/>
            <person name="Lee T.-H."/>
            <person name="Bashyal P."/>
            <person name="Kim T.-S."/>
            <person name="Lee W.-H."/>
            <person name="Kawkins C."/>
            <person name="Kim C.-K."/>
            <person name="Kim J.S."/>
            <person name="Ahn B.O."/>
            <person name="Rhee S.Y."/>
            <person name="Sohng J.K."/>
        </authorList>
    </citation>
    <scope>NUCLEOTIDE SEQUENCE</scope>
    <source>
        <tissue evidence="1">Leaf</tissue>
    </source>
</reference>
<dbReference type="PANTHER" id="PTHR12725">
    <property type="entry name" value="HALOACID DEHALOGENASE-LIKE HYDROLASE"/>
    <property type="match status" value="1"/>
</dbReference>
<protein>
    <submittedName>
        <fullName evidence="1">Ripening-related-like protein</fullName>
    </submittedName>
</protein>
<dbReference type="AlphaFoldDB" id="A0A834T864"/>
<dbReference type="InterPro" id="IPR006439">
    <property type="entry name" value="HAD-SF_hydro_IA"/>
</dbReference>
<dbReference type="NCBIfam" id="TIGR01509">
    <property type="entry name" value="HAD-SF-IA-v3"/>
    <property type="match status" value="1"/>
</dbReference>
<accession>A0A834T864</accession>
<sequence length="239" mass="26568">MVDRLGIDAKKAPDMNHFLYNNYGTSMAGLRAIGYDLDNDDYHSFVHGRLPYHKLNPDHQLRTLLLSLPLRKVIFSNADKVHVAKVLSKLGLVGCFDEIICFETLNPSSTNTTPGNDMRHTCCHTNVSASAFAFPLPPTSTLCKPQEAAFQVALNKANIDPNKTLFFDDSIRNIQAAKRVGLHTVLVGTSVQSEGVDFALESIHNMKEALPQLWLLNDFDRSLNTRICRKTAIQTSVEA</sequence>
<organism evidence="1 2">
    <name type="scientific">Senna tora</name>
    <dbReference type="NCBI Taxonomy" id="362788"/>
    <lineage>
        <taxon>Eukaryota</taxon>
        <taxon>Viridiplantae</taxon>
        <taxon>Streptophyta</taxon>
        <taxon>Embryophyta</taxon>
        <taxon>Tracheophyta</taxon>
        <taxon>Spermatophyta</taxon>
        <taxon>Magnoliopsida</taxon>
        <taxon>eudicotyledons</taxon>
        <taxon>Gunneridae</taxon>
        <taxon>Pentapetalae</taxon>
        <taxon>rosids</taxon>
        <taxon>fabids</taxon>
        <taxon>Fabales</taxon>
        <taxon>Fabaceae</taxon>
        <taxon>Caesalpinioideae</taxon>
        <taxon>Cassia clade</taxon>
        <taxon>Senna</taxon>
    </lineage>
</organism>
<evidence type="ECO:0000313" key="2">
    <source>
        <dbReference type="Proteomes" id="UP000634136"/>
    </source>
</evidence>
<evidence type="ECO:0000313" key="1">
    <source>
        <dbReference type="EMBL" id="KAF7817374.1"/>
    </source>
</evidence>
<dbReference type="SUPFAM" id="SSF56784">
    <property type="entry name" value="HAD-like"/>
    <property type="match status" value="1"/>
</dbReference>
<dbReference type="OrthoDB" id="1065058at2759"/>
<dbReference type="EMBL" id="JAAIUW010000009">
    <property type="protein sequence ID" value="KAF7817374.1"/>
    <property type="molecule type" value="Genomic_DNA"/>
</dbReference>
<name>A0A834T864_9FABA</name>
<comment type="caution">
    <text evidence="1">The sequence shown here is derived from an EMBL/GenBank/DDBJ whole genome shotgun (WGS) entry which is preliminary data.</text>
</comment>
<dbReference type="NCBIfam" id="TIGR01993">
    <property type="entry name" value="Pyr-5-nucltdase"/>
    <property type="match status" value="1"/>
</dbReference>
<dbReference type="Gene3D" id="3.40.50.1000">
    <property type="entry name" value="HAD superfamily/HAD-like"/>
    <property type="match status" value="1"/>
</dbReference>
<dbReference type="PANTHER" id="PTHR12725:SF123">
    <property type="entry name" value="SUPPRESSOR OF DISRUPTION OF TFIIS-LIKE"/>
    <property type="match status" value="1"/>
</dbReference>
<dbReference type="Proteomes" id="UP000634136">
    <property type="component" value="Unassembled WGS sequence"/>
</dbReference>
<dbReference type="InterPro" id="IPR010237">
    <property type="entry name" value="Pyr-5-nucltdase"/>
</dbReference>
<gene>
    <name evidence="1" type="ORF">G2W53_031343</name>
</gene>